<sequence length="34" mass="3952">MAAPMRGPTQKIHCKSEEDNIIRPRQVERMVELS</sequence>
<name>A0A0A9GAK6_ARUDO</name>
<proteinExistence type="predicted"/>
<dbReference type="AlphaFoldDB" id="A0A0A9GAK6"/>
<feature type="region of interest" description="Disordered" evidence="1">
    <location>
        <begin position="1"/>
        <end position="34"/>
    </location>
</feature>
<protein>
    <submittedName>
        <fullName evidence="2">Uncharacterized protein</fullName>
    </submittedName>
</protein>
<organism evidence="2">
    <name type="scientific">Arundo donax</name>
    <name type="common">Giant reed</name>
    <name type="synonym">Donax arundinaceus</name>
    <dbReference type="NCBI Taxonomy" id="35708"/>
    <lineage>
        <taxon>Eukaryota</taxon>
        <taxon>Viridiplantae</taxon>
        <taxon>Streptophyta</taxon>
        <taxon>Embryophyta</taxon>
        <taxon>Tracheophyta</taxon>
        <taxon>Spermatophyta</taxon>
        <taxon>Magnoliopsida</taxon>
        <taxon>Liliopsida</taxon>
        <taxon>Poales</taxon>
        <taxon>Poaceae</taxon>
        <taxon>PACMAD clade</taxon>
        <taxon>Arundinoideae</taxon>
        <taxon>Arundineae</taxon>
        <taxon>Arundo</taxon>
    </lineage>
</organism>
<reference evidence="2" key="1">
    <citation type="submission" date="2014-09" db="EMBL/GenBank/DDBJ databases">
        <authorList>
            <person name="Magalhaes I.L.F."/>
            <person name="Oliveira U."/>
            <person name="Santos F.R."/>
            <person name="Vidigal T.H.D.A."/>
            <person name="Brescovit A.D."/>
            <person name="Santos A.J."/>
        </authorList>
    </citation>
    <scope>NUCLEOTIDE SEQUENCE</scope>
    <source>
        <tissue evidence="2">Shoot tissue taken approximately 20 cm above the soil surface</tissue>
    </source>
</reference>
<feature type="compositionally biased region" description="Basic and acidic residues" evidence="1">
    <location>
        <begin position="14"/>
        <end position="34"/>
    </location>
</feature>
<dbReference type="EMBL" id="GBRH01180183">
    <property type="protein sequence ID" value="JAE17713.1"/>
    <property type="molecule type" value="Transcribed_RNA"/>
</dbReference>
<evidence type="ECO:0000313" key="2">
    <source>
        <dbReference type="EMBL" id="JAE17713.1"/>
    </source>
</evidence>
<accession>A0A0A9GAK6</accession>
<evidence type="ECO:0000256" key="1">
    <source>
        <dbReference type="SAM" id="MobiDB-lite"/>
    </source>
</evidence>
<reference evidence="2" key="2">
    <citation type="journal article" date="2015" name="Data Brief">
        <title>Shoot transcriptome of the giant reed, Arundo donax.</title>
        <authorList>
            <person name="Barrero R.A."/>
            <person name="Guerrero F.D."/>
            <person name="Moolhuijzen P."/>
            <person name="Goolsby J.A."/>
            <person name="Tidwell J."/>
            <person name="Bellgard S.E."/>
            <person name="Bellgard M.I."/>
        </authorList>
    </citation>
    <scope>NUCLEOTIDE SEQUENCE</scope>
    <source>
        <tissue evidence="2">Shoot tissue taken approximately 20 cm above the soil surface</tissue>
    </source>
</reference>